<feature type="domain" description="Endoribonuclease L-PSP/chorismate mutase-like" evidence="1">
    <location>
        <begin position="11"/>
        <end position="129"/>
    </location>
</feature>
<dbReference type="PANTHER" id="PTHR43760:SF1">
    <property type="entry name" value="ENDORIBONUCLEASE L-PSP_CHORISMATE MUTASE-LIKE DOMAIN-CONTAINING PROTEIN"/>
    <property type="match status" value="1"/>
</dbReference>
<gene>
    <name evidence="2" type="ORF">F4Y42_00540</name>
</gene>
<dbReference type="AlphaFoldDB" id="A0A6B0YR74"/>
<name>A0A6B0YR74_9CHLR</name>
<dbReference type="CDD" id="cd02199">
    <property type="entry name" value="YjgF_YER057c_UK114_like_1"/>
    <property type="match status" value="1"/>
</dbReference>
<dbReference type="SUPFAM" id="SSF55298">
    <property type="entry name" value="YjgF-like"/>
    <property type="match status" value="1"/>
</dbReference>
<dbReference type="InterPro" id="IPR013813">
    <property type="entry name" value="Endoribo_LPSP/chorism_mut-like"/>
</dbReference>
<evidence type="ECO:0000313" key="2">
    <source>
        <dbReference type="EMBL" id="MXY91918.1"/>
    </source>
</evidence>
<dbReference type="Pfam" id="PF14588">
    <property type="entry name" value="YjgF_endoribonc"/>
    <property type="match status" value="1"/>
</dbReference>
<reference evidence="2" key="1">
    <citation type="submission" date="2019-09" db="EMBL/GenBank/DDBJ databases">
        <title>Characterisation of the sponge microbiome using genome-centric metagenomics.</title>
        <authorList>
            <person name="Engelberts J.P."/>
            <person name="Robbins S.J."/>
            <person name="De Goeij J.M."/>
            <person name="Aranda M."/>
            <person name="Bell S.C."/>
            <person name="Webster N.S."/>
        </authorList>
    </citation>
    <scope>NUCLEOTIDE SEQUENCE</scope>
    <source>
        <strain evidence="2">SB0664_bin_27</strain>
    </source>
</reference>
<protein>
    <submittedName>
        <fullName evidence="2">RidA family protein</fullName>
    </submittedName>
</protein>
<accession>A0A6B0YR74</accession>
<sequence length="149" mass="15983">MSYLAKLKEMGYELEKIDLDGGRLMAAVRSGDHVYVSGQVSRFGDEEIMGKVGQDLTTEEGYRAAQLCALGILQAVHTIAGLDNVRQVVKVFGMVNVGPGFNDTPSVIHGCSDMFIELFGDAGRHARSAIGLTVPANWAVEIEAIIAVD</sequence>
<proteinExistence type="predicted"/>
<dbReference type="EMBL" id="VXRG01000004">
    <property type="protein sequence ID" value="MXY91918.1"/>
    <property type="molecule type" value="Genomic_DNA"/>
</dbReference>
<dbReference type="Gene3D" id="3.30.1330.40">
    <property type="entry name" value="RutC-like"/>
    <property type="match status" value="1"/>
</dbReference>
<dbReference type="InterPro" id="IPR035959">
    <property type="entry name" value="RutC-like_sf"/>
</dbReference>
<evidence type="ECO:0000259" key="1">
    <source>
        <dbReference type="Pfam" id="PF14588"/>
    </source>
</evidence>
<dbReference type="PANTHER" id="PTHR43760">
    <property type="entry name" value="ENDORIBONUCLEASE-RELATED"/>
    <property type="match status" value="1"/>
</dbReference>
<comment type="caution">
    <text evidence="2">The sequence shown here is derived from an EMBL/GenBank/DDBJ whole genome shotgun (WGS) entry which is preliminary data.</text>
</comment>
<organism evidence="2">
    <name type="scientific">Caldilineaceae bacterium SB0664_bin_27</name>
    <dbReference type="NCBI Taxonomy" id="2605260"/>
    <lineage>
        <taxon>Bacteria</taxon>
        <taxon>Bacillati</taxon>
        <taxon>Chloroflexota</taxon>
        <taxon>Caldilineae</taxon>
        <taxon>Caldilineales</taxon>
        <taxon>Caldilineaceae</taxon>
    </lineage>
</organism>